<gene>
    <name evidence="3" type="ORF">RM698_01445</name>
</gene>
<reference evidence="4" key="1">
    <citation type="submission" date="2023-07" db="EMBL/GenBank/DDBJ databases">
        <title>30 novel species of actinomycetes from the DSMZ collection.</title>
        <authorList>
            <person name="Nouioui I."/>
        </authorList>
    </citation>
    <scope>NUCLEOTIDE SEQUENCE [LARGE SCALE GENOMIC DNA]</scope>
    <source>
        <strain evidence="4">DSM 41979</strain>
    </source>
</reference>
<accession>A0ABU2QXG5</accession>
<keyword evidence="4" id="KW-1185">Reference proteome</keyword>
<feature type="transmembrane region" description="Helical" evidence="1">
    <location>
        <begin position="168"/>
        <end position="188"/>
    </location>
</feature>
<feature type="chain" id="PRO_5047533476" description="LPXTG cell wall anchor domain-containing protein" evidence="2">
    <location>
        <begin position="30"/>
        <end position="198"/>
    </location>
</feature>
<keyword evidence="1" id="KW-0472">Membrane</keyword>
<keyword evidence="1" id="KW-0812">Transmembrane</keyword>
<keyword evidence="2" id="KW-0732">Signal</keyword>
<proteinExistence type="predicted"/>
<evidence type="ECO:0000313" key="3">
    <source>
        <dbReference type="EMBL" id="MDT0407715.1"/>
    </source>
</evidence>
<evidence type="ECO:0008006" key="5">
    <source>
        <dbReference type="Google" id="ProtNLM"/>
    </source>
</evidence>
<evidence type="ECO:0000256" key="1">
    <source>
        <dbReference type="SAM" id="Phobius"/>
    </source>
</evidence>
<dbReference type="Proteomes" id="UP001183610">
    <property type="component" value="Unassembled WGS sequence"/>
</dbReference>
<evidence type="ECO:0000256" key="2">
    <source>
        <dbReference type="SAM" id="SignalP"/>
    </source>
</evidence>
<name>A0ABU2QXG5_9ACTN</name>
<sequence>MPGSPRAALAVATTALLALTGLGVSPAVAAPGDSGDIAVHKAGTAPGDTRDEKTVCKFSLAAFNFETVKAAVWTIAPQPKSPDKPVLTGQLALLNGTGHTPDYALPNGNYELSWTIPGGVPKKKQFRIDCPIGEDGPRKPSGAVAAGGGAAANVTDTAATQSEDDGTWGVGGPLLVAVAAGAAGVVLARCVRRRHDAS</sequence>
<evidence type="ECO:0000313" key="4">
    <source>
        <dbReference type="Proteomes" id="UP001183610"/>
    </source>
</evidence>
<dbReference type="EMBL" id="JAVRET010000002">
    <property type="protein sequence ID" value="MDT0407715.1"/>
    <property type="molecule type" value="Genomic_DNA"/>
</dbReference>
<dbReference type="RefSeq" id="WP_010280540.1">
    <property type="nucleotide sequence ID" value="NZ_JAVRET010000002.1"/>
</dbReference>
<organism evidence="3 4">
    <name type="scientific">Streptomyces evansiae</name>
    <dbReference type="NCBI Taxonomy" id="3075535"/>
    <lineage>
        <taxon>Bacteria</taxon>
        <taxon>Bacillati</taxon>
        <taxon>Actinomycetota</taxon>
        <taxon>Actinomycetes</taxon>
        <taxon>Kitasatosporales</taxon>
        <taxon>Streptomycetaceae</taxon>
        <taxon>Streptomyces</taxon>
    </lineage>
</organism>
<feature type="signal peptide" evidence="2">
    <location>
        <begin position="1"/>
        <end position="29"/>
    </location>
</feature>
<keyword evidence="1" id="KW-1133">Transmembrane helix</keyword>
<protein>
    <recommendedName>
        <fullName evidence="5">LPXTG cell wall anchor domain-containing protein</fullName>
    </recommendedName>
</protein>
<comment type="caution">
    <text evidence="3">The sequence shown here is derived from an EMBL/GenBank/DDBJ whole genome shotgun (WGS) entry which is preliminary data.</text>
</comment>